<dbReference type="EMBL" id="NGAF01000019">
    <property type="protein sequence ID" value="OXR41497.1"/>
    <property type="molecule type" value="Genomic_DNA"/>
</dbReference>
<accession>A0A231GY03</accession>
<proteinExistence type="predicted"/>
<dbReference type="InterPro" id="IPR052336">
    <property type="entry name" value="MlaD_Phospholipid_Transporter"/>
</dbReference>
<dbReference type="PANTHER" id="PTHR33371:SF16">
    <property type="entry name" value="MCE-FAMILY PROTEIN MCE3F"/>
    <property type="match status" value="1"/>
</dbReference>
<protein>
    <recommendedName>
        <fullName evidence="1">Mce/MlaD domain-containing protein</fullName>
    </recommendedName>
</protein>
<evidence type="ECO:0000313" key="3">
    <source>
        <dbReference type="Proteomes" id="UP000215506"/>
    </source>
</evidence>
<dbReference type="AlphaFoldDB" id="A0A231GY03"/>
<reference evidence="2 3" key="1">
    <citation type="submission" date="2017-07" db="EMBL/GenBank/DDBJ databases">
        <title>First draft Genome Sequence of Nocardia cerradoensis isolated from human infection.</title>
        <authorList>
            <person name="Carrasco G."/>
        </authorList>
    </citation>
    <scope>NUCLEOTIDE SEQUENCE [LARGE SCALE GENOMIC DNA]</scope>
    <source>
        <strain evidence="2 3">CNM20130759</strain>
    </source>
</reference>
<dbReference type="InterPro" id="IPR003399">
    <property type="entry name" value="Mce/MlaD"/>
</dbReference>
<dbReference type="PANTHER" id="PTHR33371">
    <property type="entry name" value="INTERMEMBRANE PHOSPHOLIPID TRANSPORT SYSTEM BINDING PROTEIN MLAD-RELATED"/>
    <property type="match status" value="1"/>
</dbReference>
<sequence length="318" mass="33900">MRIRSIVSLTAIAAVLVFGIVYMTVGVLHLDPRTSFLTADLRLPESGGLGPNSPVLFDGVAVGKAETVRKQASGVLVRLRIDDKYHIPATSDIHIEQLSALGEPYIEFASTSPGGPYLRDGQTISTERVHLPMTITALSTRAVALLEQIHPETVARLVDTFDTALTGTDQAMRTLQHSSDLLAATLLSRTDAIRQLFADMQAVGGNMDWLGPSLETAGPQLGRFGTMLIKIVEGGSVLSNKQPVDNYYTGDGLVPFLGQLNELLNKIGPAVAPLGPAVQPVLTEAAHSSPRIDVSALISQALQGVDPDGTLHFRIAVR</sequence>
<evidence type="ECO:0000313" key="2">
    <source>
        <dbReference type="EMBL" id="OXR41497.1"/>
    </source>
</evidence>
<evidence type="ECO:0000259" key="1">
    <source>
        <dbReference type="Pfam" id="PF02470"/>
    </source>
</evidence>
<feature type="domain" description="Mce/MlaD" evidence="1">
    <location>
        <begin position="41"/>
        <end position="108"/>
    </location>
</feature>
<dbReference type="GO" id="GO:0005576">
    <property type="term" value="C:extracellular region"/>
    <property type="evidence" value="ECO:0007669"/>
    <property type="project" value="TreeGrafter"/>
</dbReference>
<dbReference type="RefSeq" id="WP_094027519.1">
    <property type="nucleotide sequence ID" value="NZ_NGAF01000019.1"/>
</dbReference>
<dbReference type="Pfam" id="PF02470">
    <property type="entry name" value="MlaD"/>
    <property type="match status" value="1"/>
</dbReference>
<organism evidence="2 3">
    <name type="scientific">Nocardia cerradoensis</name>
    <dbReference type="NCBI Taxonomy" id="85688"/>
    <lineage>
        <taxon>Bacteria</taxon>
        <taxon>Bacillati</taxon>
        <taxon>Actinomycetota</taxon>
        <taxon>Actinomycetes</taxon>
        <taxon>Mycobacteriales</taxon>
        <taxon>Nocardiaceae</taxon>
        <taxon>Nocardia</taxon>
    </lineage>
</organism>
<dbReference type="Proteomes" id="UP000215506">
    <property type="component" value="Unassembled WGS sequence"/>
</dbReference>
<name>A0A231GY03_9NOCA</name>
<comment type="caution">
    <text evidence="2">The sequence shown here is derived from an EMBL/GenBank/DDBJ whole genome shotgun (WGS) entry which is preliminary data.</text>
</comment>
<gene>
    <name evidence="2" type="ORF">B7C42_06389</name>
</gene>
<keyword evidence="3" id="KW-1185">Reference proteome</keyword>